<comment type="caution">
    <text evidence="8">The sequence shown here is derived from an EMBL/GenBank/DDBJ whole genome shotgun (WGS) entry which is preliminary data.</text>
</comment>
<comment type="similarity">
    <text evidence="1 5">Belongs to the FliD family.</text>
</comment>
<evidence type="ECO:0000256" key="5">
    <source>
        <dbReference type="RuleBase" id="RU362066"/>
    </source>
</evidence>
<dbReference type="GO" id="GO:0071973">
    <property type="term" value="P:bacterial-type flagellum-dependent cell motility"/>
    <property type="evidence" value="ECO:0007669"/>
    <property type="project" value="TreeGrafter"/>
</dbReference>
<dbReference type="GO" id="GO:0007155">
    <property type="term" value="P:cell adhesion"/>
    <property type="evidence" value="ECO:0007669"/>
    <property type="project" value="InterPro"/>
</dbReference>
<comment type="subunit">
    <text evidence="2 5">Homopentamer.</text>
</comment>
<comment type="function">
    <text evidence="5">Required for morphogenesis and for the elongation of the flagellar filament by facilitating polymerization of the flagellin monomers at the tip of growing filament. Forms a capping structure, which prevents flagellin subunits (transported through the central channel of the flagellum) from leaking out without polymerization at the distal end.</text>
</comment>
<evidence type="ECO:0000313" key="8">
    <source>
        <dbReference type="EMBL" id="RSL29971.1"/>
    </source>
</evidence>
<proteinExistence type="inferred from homology"/>
<dbReference type="Proteomes" id="UP000275076">
    <property type="component" value="Unassembled WGS sequence"/>
</dbReference>
<keyword evidence="3 5" id="KW-0175">Coiled coil</keyword>
<evidence type="ECO:0000256" key="3">
    <source>
        <dbReference type="ARBA" id="ARBA00023054"/>
    </source>
</evidence>
<dbReference type="Pfam" id="PF07195">
    <property type="entry name" value="FliD_C"/>
    <property type="match status" value="1"/>
</dbReference>
<dbReference type="GO" id="GO:0009421">
    <property type="term" value="C:bacterial-type flagellum filament cap"/>
    <property type="evidence" value="ECO:0007669"/>
    <property type="project" value="InterPro"/>
</dbReference>
<dbReference type="AlphaFoldDB" id="A0A3R9WN32"/>
<dbReference type="PANTHER" id="PTHR30288">
    <property type="entry name" value="FLAGELLAR CAP/ASSEMBLY PROTEIN FLID"/>
    <property type="match status" value="1"/>
</dbReference>
<gene>
    <name evidence="8" type="ORF">D7Z54_28550</name>
</gene>
<accession>A0A3R9WN32</accession>
<keyword evidence="9" id="KW-1185">Reference proteome</keyword>
<evidence type="ECO:0000256" key="1">
    <source>
        <dbReference type="ARBA" id="ARBA00009764"/>
    </source>
</evidence>
<evidence type="ECO:0000313" key="9">
    <source>
        <dbReference type="Proteomes" id="UP000275076"/>
    </source>
</evidence>
<comment type="subcellular location">
    <subcellularLocation>
        <location evidence="5">Secreted</location>
    </subcellularLocation>
    <subcellularLocation>
        <location evidence="5">Bacterial flagellum</location>
    </subcellularLocation>
</comment>
<dbReference type="InterPro" id="IPR040026">
    <property type="entry name" value="FliD"/>
</dbReference>
<dbReference type="InterPro" id="IPR010809">
    <property type="entry name" value="FliD_C"/>
</dbReference>
<feature type="domain" description="Flagellar hook-associated protein 2 N-terminal" evidence="6">
    <location>
        <begin position="10"/>
        <end position="107"/>
    </location>
</feature>
<feature type="domain" description="Flagellar hook-associated protein 2 C-terminal" evidence="7">
    <location>
        <begin position="334"/>
        <end position="597"/>
    </location>
</feature>
<keyword evidence="5" id="KW-0964">Secreted</keyword>
<keyword evidence="8" id="KW-0969">Cilium</keyword>
<evidence type="ECO:0000259" key="6">
    <source>
        <dbReference type="Pfam" id="PF02465"/>
    </source>
</evidence>
<dbReference type="GO" id="GO:0009424">
    <property type="term" value="C:bacterial-type flagellum hook"/>
    <property type="evidence" value="ECO:0007669"/>
    <property type="project" value="UniProtKB-UniRule"/>
</dbReference>
<sequence length="611" mass="68506">MDNRVTGFASGMDINKRVNELMQAERQPLVKMEQETQSLQYKMDDYREMNREYRSFSDSIFDNMLAGSGLESKQATSSNESVVDVSANSSASEGSYSISNINNLAEAARNQSTNDDGTVAQVENSDGDKLEADKTLRSQLEGSFSWGTNGNEDISSINEVNETLSLSEGATTVGLEHGAVRMSQDDPENIEVNGETFNIVTSEDEFDNREGENVVHLDQEQGSFTFHESFDEDVEFDVGYDYREFSFGVTTYDEDGSAVENDFTFEGSASLNDVIDNMNRSDAGVNAFYDEFSGEFSITRSETGVFNEGGKEMEFSGDFATNVLSLDSTHEDDAKNASFTLNGIETERRSNTFTENGVEMTLKDTMTDGSTVDLSVSSDTETVKDTIMTFVEDYNEMIEKTDEKLSEEFHRDYQPLTDDQRSEMSETEIERWEERSQSGHLRRDDILSGGLDSMRNTMYEGVDTGENAAFSQLTEIGITTTSNYMDRGKLEVDETKLEESIQEDPEAVHQLFAADGETNAEKGLARRVRDSIDGTVEQISNRAGGPSMSSLDQFTIGREMNDLEDEMSSFERRMQQTEERYWDQFNRMEQAMSQANNQARQLQNMMGNGSM</sequence>
<keyword evidence="8" id="KW-0966">Cell projection</keyword>
<evidence type="ECO:0000259" key="7">
    <source>
        <dbReference type="Pfam" id="PF07195"/>
    </source>
</evidence>
<organism evidence="8 9">
    <name type="scientific">Salibacterium salarium</name>
    <dbReference type="NCBI Taxonomy" id="284579"/>
    <lineage>
        <taxon>Bacteria</taxon>
        <taxon>Bacillati</taxon>
        <taxon>Bacillota</taxon>
        <taxon>Bacilli</taxon>
        <taxon>Bacillales</taxon>
        <taxon>Bacillaceae</taxon>
    </lineage>
</organism>
<name>A0A3R9WN32_9BACI</name>
<dbReference type="EMBL" id="RBVX01000046">
    <property type="protein sequence ID" value="RSL29971.1"/>
    <property type="molecule type" value="Genomic_DNA"/>
</dbReference>
<keyword evidence="8" id="KW-0282">Flagellum</keyword>
<dbReference type="OrthoDB" id="9776025at2"/>
<feature type="coiled-coil region" evidence="5">
    <location>
        <begin position="560"/>
        <end position="608"/>
    </location>
</feature>
<evidence type="ECO:0000256" key="2">
    <source>
        <dbReference type="ARBA" id="ARBA00011255"/>
    </source>
</evidence>
<dbReference type="PANTHER" id="PTHR30288:SF0">
    <property type="entry name" value="FLAGELLAR HOOK-ASSOCIATED PROTEIN 2"/>
    <property type="match status" value="1"/>
</dbReference>
<evidence type="ECO:0000256" key="4">
    <source>
        <dbReference type="ARBA" id="ARBA00023143"/>
    </source>
</evidence>
<keyword evidence="4 5" id="KW-0975">Bacterial flagellum</keyword>
<dbReference type="Pfam" id="PF02465">
    <property type="entry name" value="FliD_N"/>
    <property type="match status" value="1"/>
</dbReference>
<dbReference type="GO" id="GO:0005576">
    <property type="term" value="C:extracellular region"/>
    <property type="evidence" value="ECO:0007669"/>
    <property type="project" value="UniProtKB-SubCell"/>
</dbReference>
<reference evidence="8 9" key="1">
    <citation type="submission" date="2018-10" db="EMBL/GenBank/DDBJ databases">
        <title>Draft genome sequence of Bacillus salarius IM0101, isolated from a hypersaline soil in Inner Mongolia, China.</title>
        <authorList>
            <person name="Yamprayoonswat W."/>
            <person name="Boonvisut S."/>
            <person name="Jumpathong W."/>
            <person name="Sittihan S."/>
            <person name="Ruangsuj P."/>
            <person name="Wanthongcharoen S."/>
            <person name="Thongpramul N."/>
            <person name="Pimmason S."/>
            <person name="Yu B."/>
            <person name="Yasawong M."/>
        </authorList>
    </citation>
    <scope>NUCLEOTIDE SEQUENCE [LARGE SCALE GENOMIC DNA]</scope>
    <source>
        <strain evidence="8 9">IM0101</strain>
    </source>
</reference>
<dbReference type="InterPro" id="IPR003481">
    <property type="entry name" value="FliD_N"/>
</dbReference>
<protein>
    <recommendedName>
        <fullName evidence="5">Flagellar hook-associated protein 2</fullName>
        <shortName evidence="5">HAP2</shortName>
    </recommendedName>
    <alternativeName>
        <fullName evidence="5">Flagellar cap protein</fullName>
    </alternativeName>
</protein>
<dbReference type="RefSeq" id="WP_125561570.1">
    <property type="nucleotide sequence ID" value="NZ_RBVX01000046.1"/>
</dbReference>